<evidence type="ECO:0000256" key="1">
    <source>
        <dbReference type="SAM" id="MobiDB-lite"/>
    </source>
</evidence>
<dbReference type="EMBL" id="JANQDX010000016">
    <property type="protein sequence ID" value="KAL0909212.1"/>
    <property type="molecule type" value="Genomic_DNA"/>
</dbReference>
<evidence type="ECO:0000313" key="3">
    <source>
        <dbReference type="Proteomes" id="UP001552299"/>
    </source>
</evidence>
<proteinExistence type="predicted"/>
<feature type="compositionally biased region" description="Polar residues" evidence="1">
    <location>
        <begin position="57"/>
        <end position="69"/>
    </location>
</feature>
<evidence type="ECO:0000313" key="2">
    <source>
        <dbReference type="EMBL" id="KAL0909212.1"/>
    </source>
</evidence>
<comment type="caution">
    <text evidence="2">The sequence shown here is derived from an EMBL/GenBank/DDBJ whole genome shotgun (WGS) entry which is preliminary data.</text>
</comment>
<sequence>MLEKIGLPAKPSMRGANWVIDASHCQGPPPSMEEGRWPPLDGRRPPSASVSVDGRHQSTTGSLLGSRSNLLTSPPAFRDGEAGLNFDSKNIFSWDKEGPRDVKRKSTDMLLEESPNYDTKHATLNDSVELKNDQLKIISSLQKY</sequence>
<dbReference type="AlphaFoldDB" id="A0ABD0U8X1"/>
<gene>
    <name evidence="2" type="ORF">M5K25_020059</name>
</gene>
<dbReference type="Proteomes" id="UP001552299">
    <property type="component" value="Unassembled WGS sequence"/>
</dbReference>
<keyword evidence="3" id="KW-1185">Reference proteome</keyword>
<feature type="region of interest" description="Disordered" evidence="1">
    <location>
        <begin position="22"/>
        <end position="69"/>
    </location>
</feature>
<organism evidence="2 3">
    <name type="scientific">Dendrobium thyrsiflorum</name>
    <name type="common">Pinecone-like raceme dendrobium</name>
    <name type="synonym">Orchid</name>
    <dbReference type="NCBI Taxonomy" id="117978"/>
    <lineage>
        <taxon>Eukaryota</taxon>
        <taxon>Viridiplantae</taxon>
        <taxon>Streptophyta</taxon>
        <taxon>Embryophyta</taxon>
        <taxon>Tracheophyta</taxon>
        <taxon>Spermatophyta</taxon>
        <taxon>Magnoliopsida</taxon>
        <taxon>Liliopsida</taxon>
        <taxon>Asparagales</taxon>
        <taxon>Orchidaceae</taxon>
        <taxon>Epidendroideae</taxon>
        <taxon>Malaxideae</taxon>
        <taxon>Dendrobiinae</taxon>
        <taxon>Dendrobium</taxon>
    </lineage>
</organism>
<reference evidence="2 3" key="1">
    <citation type="journal article" date="2024" name="Plant Biotechnol. J.">
        <title>Dendrobium thyrsiflorum genome and its molecular insights into genes involved in important horticultural traits.</title>
        <authorList>
            <person name="Chen B."/>
            <person name="Wang J.Y."/>
            <person name="Zheng P.J."/>
            <person name="Li K.L."/>
            <person name="Liang Y.M."/>
            <person name="Chen X.F."/>
            <person name="Zhang C."/>
            <person name="Zhao X."/>
            <person name="He X."/>
            <person name="Zhang G.Q."/>
            <person name="Liu Z.J."/>
            <person name="Xu Q."/>
        </authorList>
    </citation>
    <scope>NUCLEOTIDE SEQUENCE [LARGE SCALE GENOMIC DNA]</scope>
    <source>
        <strain evidence="2">GZMU011</strain>
    </source>
</reference>
<protein>
    <submittedName>
        <fullName evidence="2">Uncharacterized protein</fullName>
    </submittedName>
</protein>
<feature type="compositionally biased region" description="Basic and acidic residues" evidence="1">
    <location>
        <begin position="33"/>
        <end position="44"/>
    </location>
</feature>
<accession>A0ABD0U8X1</accession>
<name>A0ABD0U8X1_DENTH</name>